<dbReference type="Gene3D" id="1.10.1600.10">
    <property type="match status" value="1"/>
</dbReference>
<feature type="domain" description="Ku" evidence="13">
    <location>
        <begin position="265"/>
        <end position="447"/>
    </location>
</feature>
<sequence>MASNVQDYNMDKEEDSQGNQWYGVREATLFLVDISEKMFEIDSETKFSYIQNFFKLYEQILRQKLAWSMQDWMGVILFGTQESDKASEWKNIRTLQELRIVTLDDLQLIRKLIQSDMRGYRSMKSDDTYPLYDALSYALDIFLKIKTVLTKRRIVLITCHTPEFKDDEKHRIRLKAASLKDSDIKLHVIDLRKDWIHDQFYKDLEILSRKTDVDVYRMTSLVDLIQQIKAPTKNIARLCFRMCGLELDLVVRTLGRKHRCLRTKPLSKATNEVLSRSAYFGKDEDFNDEQDSDSDEPNLPYIIPEEPNVETKEYIGGRKLCFIQNELFRVKHIYPPAIKVIGVKPILDDLFRYHVKRKYFVRADYSTRKDNLLFFGALLNKCAVKQKMIVCAFTLRANTQTNLCYLIPNTELGGFYLSQIAYQGNIGDKNEALHHYDTQNSVTDKEVALWKEAIKQLDMNYHPCMFKSYKLECQVQIVEKLALDEEPGTPPPDSIEQSFLKTSKKLADVVSKFKNTYDDADNCAGPSKPKRAKKSNKTTS</sequence>
<dbReference type="SUPFAM" id="SSF100939">
    <property type="entry name" value="SPOC domain-like"/>
    <property type="match status" value="1"/>
</dbReference>
<dbReference type="Proteomes" id="UP000279307">
    <property type="component" value="Chromosome 2"/>
</dbReference>
<dbReference type="Gene3D" id="4.10.970.10">
    <property type="entry name" value="Ku70, bridge and pillars"/>
    <property type="match status" value="1"/>
</dbReference>
<dbReference type="GO" id="GO:0043564">
    <property type="term" value="C:Ku70:Ku80 complex"/>
    <property type="evidence" value="ECO:0007669"/>
    <property type="project" value="InterPro"/>
</dbReference>
<feature type="region of interest" description="Disordered" evidence="12">
    <location>
        <begin position="516"/>
        <end position="540"/>
    </location>
</feature>
<dbReference type="GO" id="GO:0003690">
    <property type="term" value="F:double-stranded DNA binding"/>
    <property type="evidence" value="ECO:0007669"/>
    <property type="project" value="TreeGrafter"/>
</dbReference>
<accession>A0A3L8DYA8</accession>
<evidence type="ECO:0000313" key="15">
    <source>
        <dbReference type="EMBL" id="RLU25450.1"/>
    </source>
</evidence>
<dbReference type="InterPro" id="IPR027388">
    <property type="entry name" value="Ku70_bridge/pillars_dom_sf"/>
</dbReference>
<dbReference type="Gene3D" id="3.40.50.410">
    <property type="entry name" value="von Willebrand factor, type A domain"/>
    <property type="match status" value="1"/>
</dbReference>
<evidence type="ECO:0000256" key="10">
    <source>
        <dbReference type="ARBA" id="ARBA00023204"/>
    </source>
</evidence>
<comment type="caution">
    <text evidence="15">The sequence shown here is derived from an EMBL/GenBank/DDBJ whole genome shotgun (WGS) entry which is preliminary data.</text>
</comment>
<keyword evidence="4" id="KW-0227">DNA damage</keyword>
<feature type="compositionally biased region" description="Basic residues" evidence="12">
    <location>
        <begin position="528"/>
        <end position="540"/>
    </location>
</feature>
<dbReference type="OrthoDB" id="3249161at2759"/>
<dbReference type="GO" id="GO:0042162">
    <property type="term" value="F:telomeric DNA binding"/>
    <property type="evidence" value="ECO:0007669"/>
    <property type="project" value="InterPro"/>
</dbReference>
<dbReference type="PANTHER" id="PTHR12604:SF2">
    <property type="entry name" value="X-RAY REPAIR CROSS-COMPLEMENTING PROTEIN 6"/>
    <property type="match status" value="1"/>
</dbReference>
<evidence type="ECO:0000256" key="4">
    <source>
        <dbReference type="ARBA" id="ARBA00022763"/>
    </source>
</evidence>
<evidence type="ECO:0000259" key="14">
    <source>
        <dbReference type="Pfam" id="PF03731"/>
    </source>
</evidence>
<dbReference type="GO" id="GO:0006310">
    <property type="term" value="P:DNA recombination"/>
    <property type="evidence" value="ECO:0007669"/>
    <property type="project" value="UniProtKB-KW"/>
</dbReference>
<keyword evidence="11" id="KW-0539">Nucleus</keyword>
<keyword evidence="7" id="KW-0067">ATP-binding</keyword>
<proteinExistence type="inferred from homology"/>
<evidence type="ECO:0008006" key="17">
    <source>
        <dbReference type="Google" id="ProtNLM"/>
    </source>
</evidence>
<evidence type="ECO:0000256" key="6">
    <source>
        <dbReference type="ARBA" id="ARBA00022806"/>
    </source>
</evidence>
<dbReference type="InterPro" id="IPR016194">
    <property type="entry name" value="SPOC-like_C_dom_sf"/>
</dbReference>
<dbReference type="GO" id="GO:0005524">
    <property type="term" value="F:ATP binding"/>
    <property type="evidence" value="ECO:0007669"/>
    <property type="project" value="UniProtKB-KW"/>
</dbReference>
<evidence type="ECO:0000313" key="16">
    <source>
        <dbReference type="Proteomes" id="UP000279307"/>
    </source>
</evidence>
<dbReference type="GO" id="GO:0016787">
    <property type="term" value="F:hydrolase activity"/>
    <property type="evidence" value="ECO:0007669"/>
    <property type="project" value="UniProtKB-KW"/>
</dbReference>
<evidence type="ECO:0000256" key="7">
    <source>
        <dbReference type="ARBA" id="ARBA00022840"/>
    </source>
</evidence>
<dbReference type="GO" id="GO:0006303">
    <property type="term" value="P:double-strand break repair via nonhomologous end joining"/>
    <property type="evidence" value="ECO:0007669"/>
    <property type="project" value="InterPro"/>
</dbReference>
<gene>
    <name evidence="15" type="ORF">DMN91_001606</name>
</gene>
<evidence type="ECO:0000256" key="9">
    <source>
        <dbReference type="ARBA" id="ARBA00023172"/>
    </source>
</evidence>
<evidence type="ECO:0000256" key="8">
    <source>
        <dbReference type="ARBA" id="ARBA00023125"/>
    </source>
</evidence>
<evidence type="ECO:0000256" key="12">
    <source>
        <dbReference type="SAM" id="MobiDB-lite"/>
    </source>
</evidence>
<keyword evidence="10" id="KW-0234">DNA repair</keyword>
<dbReference type="GO" id="GO:0003684">
    <property type="term" value="F:damaged DNA binding"/>
    <property type="evidence" value="ECO:0007669"/>
    <property type="project" value="InterPro"/>
</dbReference>
<dbReference type="Gene3D" id="2.40.290.10">
    <property type="match status" value="1"/>
</dbReference>
<dbReference type="InterPro" id="IPR036465">
    <property type="entry name" value="vWFA_dom_sf"/>
</dbReference>
<keyword evidence="6" id="KW-0347">Helicase</keyword>
<keyword evidence="9" id="KW-0233">DNA recombination</keyword>
<dbReference type="PANTHER" id="PTHR12604">
    <property type="entry name" value="KU AUTOANTIGEN DNA HELICASE"/>
    <property type="match status" value="1"/>
</dbReference>
<organism evidence="15 16">
    <name type="scientific">Ooceraea biroi</name>
    <name type="common">Clonal raider ant</name>
    <name type="synonym">Cerapachys biroi</name>
    <dbReference type="NCBI Taxonomy" id="2015173"/>
    <lineage>
        <taxon>Eukaryota</taxon>
        <taxon>Metazoa</taxon>
        <taxon>Ecdysozoa</taxon>
        <taxon>Arthropoda</taxon>
        <taxon>Hexapoda</taxon>
        <taxon>Insecta</taxon>
        <taxon>Pterygota</taxon>
        <taxon>Neoptera</taxon>
        <taxon>Endopterygota</taxon>
        <taxon>Hymenoptera</taxon>
        <taxon>Apocrita</taxon>
        <taxon>Aculeata</taxon>
        <taxon>Formicoidea</taxon>
        <taxon>Formicidae</taxon>
        <taxon>Dorylinae</taxon>
        <taxon>Ooceraea</taxon>
    </lineage>
</organism>
<dbReference type="Pfam" id="PF03731">
    <property type="entry name" value="Ku_N"/>
    <property type="match status" value="1"/>
</dbReference>
<dbReference type="EMBL" id="QOIP01000002">
    <property type="protein sequence ID" value="RLU25450.1"/>
    <property type="molecule type" value="Genomic_DNA"/>
</dbReference>
<comment type="subcellular location">
    <subcellularLocation>
        <location evidence="1">Nucleus</location>
    </subcellularLocation>
</comment>
<evidence type="ECO:0000259" key="13">
    <source>
        <dbReference type="Pfam" id="PF02735"/>
    </source>
</evidence>
<evidence type="ECO:0000256" key="2">
    <source>
        <dbReference type="ARBA" id="ARBA00005240"/>
    </source>
</evidence>
<protein>
    <recommendedName>
        <fullName evidence="17">ATP-dependent DNA helicase 2 subunit 1</fullName>
    </recommendedName>
</protein>
<dbReference type="InterPro" id="IPR006164">
    <property type="entry name" value="DNA_bd_Ku70/Ku80"/>
</dbReference>
<dbReference type="GO" id="GO:0000723">
    <property type="term" value="P:telomere maintenance"/>
    <property type="evidence" value="ECO:0007669"/>
    <property type="project" value="InterPro"/>
</dbReference>
<evidence type="ECO:0000256" key="11">
    <source>
        <dbReference type="ARBA" id="ARBA00023242"/>
    </source>
</evidence>
<keyword evidence="5" id="KW-0378">Hydrolase</keyword>
<dbReference type="GO" id="GO:0004386">
    <property type="term" value="F:helicase activity"/>
    <property type="evidence" value="ECO:0007669"/>
    <property type="project" value="UniProtKB-KW"/>
</dbReference>
<dbReference type="PIRSF" id="PIRSF003033">
    <property type="entry name" value="Ku70"/>
    <property type="match status" value="1"/>
</dbReference>
<dbReference type="InterPro" id="IPR005161">
    <property type="entry name" value="Ku_N"/>
</dbReference>
<keyword evidence="3" id="KW-0547">Nucleotide-binding</keyword>
<evidence type="ECO:0000256" key="3">
    <source>
        <dbReference type="ARBA" id="ARBA00022741"/>
    </source>
</evidence>
<feature type="domain" description="Ku70/Ku80 N-terminal alpha/beta" evidence="14">
    <location>
        <begin position="27"/>
        <end position="219"/>
    </location>
</feature>
<evidence type="ECO:0000256" key="5">
    <source>
        <dbReference type="ARBA" id="ARBA00022801"/>
    </source>
</evidence>
<dbReference type="InterPro" id="IPR006165">
    <property type="entry name" value="Ku70"/>
</dbReference>
<dbReference type="Pfam" id="PF02735">
    <property type="entry name" value="Ku"/>
    <property type="match status" value="1"/>
</dbReference>
<name>A0A3L8DYA8_OOCBI</name>
<dbReference type="SUPFAM" id="SSF53300">
    <property type="entry name" value="vWA-like"/>
    <property type="match status" value="1"/>
</dbReference>
<evidence type="ECO:0000256" key="1">
    <source>
        <dbReference type="ARBA" id="ARBA00004123"/>
    </source>
</evidence>
<reference evidence="15 16" key="1">
    <citation type="journal article" date="2018" name="Genome Res.">
        <title>The genomic architecture and molecular evolution of ant odorant receptors.</title>
        <authorList>
            <person name="McKenzie S.K."/>
            <person name="Kronauer D.J.C."/>
        </authorList>
    </citation>
    <scope>NUCLEOTIDE SEQUENCE [LARGE SCALE GENOMIC DNA]</scope>
    <source>
        <strain evidence="15">Clonal line C1</strain>
    </source>
</reference>
<dbReference type="AlphaFoldDB" id="A0A3L8DYA8"/>
<comment type="similarity">
    <text evidence="2">Belongs to the ku70 family.</text>
</comment>
<keyword evidence="8" id="KW-0238">DNA-binding</keyword>